<feature type="compositionally biased region" description="Polar residues" evidence="1">
    <location>
        <begin position="52"/>
        <end position="69"/>
    </location>
</feature>
<evidence type="ECO:0000256" key="1">
    <source>
        <dbReference type="SAM" id="MobiDB-lite"/>
    </source>
</evidence>
<sequence length="112" mass="12783">MGQFGSAISNKQSDRMNANRTDDSDSVTNHQSANQSTSTEPMHSTGPPWRNKAQNARSMSQSTLYNSSNERQHRKFEEITQQIQKQLDIDESVLGLFNLSIHYYCHLRIVLP</sequence>
<reference evidence="2 3" key="2">
    <citation type="submission" date="2018-11" db="EMBL/GenBank/DDBJ databases">
        <authorList>
            <consortium name="Pathogen Informatics"/>
        </authorList>
    </citation>
    <scope>NUCLEOTIDE SEQUENCE [LARGE SCALE GENOMIC DNA]</scope>
</reference>
<evidence type="ECO:0000313" key="4">
    <source>
        <dbReference type="WBParaSite" id="ASIM_0000817301-mRNA-1"/>
    </source>
</evidence>
<gene>
    <name evidence="2" type="ORF">ASIM_LOCUS7928</name>
</gene>
<feature type="compositionally biased region" description="Polar residues" evidence="1">
    <location>
        <begin position="1"/>
        <end position="19"/>
    </location>
</feature>
<name>A0A0M3JKJ9_ANISI</name>
<protein>
    <submittedName>
        <fullName evidence="4">TORC_N domain-containing protein</fullName>
    </submittedName>
</protein>
<dbReference type="AlphaFoldDB" id="A0A0M3JKJ9"/>
<keyword evidence="3" id="KW-1185">Reference proteome</keyword>
<evidence type="ECO:0000313" key="3">
    <source>
        <dbReference type="Proteomes" id="UP000267096"/>
    </source>
</evidence>
<dbReference type="EMBL" id="UYRR01020227">
    <property type="protein sequence ID" value="VDK30385.1"/>
    <property type="molecule type" value="Genomic_DNA"/>
</dbReference>
<evidence type="ECO:0000313" key="2">
    <source>
        <dbReference type="EMBL" id="VDK30385.1"/>
    </source>
</evidence>
<proteinExistence type="predicted"/>
<accession>A0A0M3JKJ9</accession>
<feature type="region of interest" description="Disordered" evidence="1">
    <location>
        <begin position="1"/>
        <end position="76"/>
    </location>
</feature>
<reference evidence="4" key="1">
    <citation type="submission" date="2017-02" db="UniProtKB">
        <authorList>
            <consortium name="WormBaseParasite"/>
        </authorList>
    </citation>
    <scope>IDENTIFICATION</scope>
</reference>
<dbReference type="Proteomes" id="UP000267096">
    <property type="component" value="Unassembled WGS sequence"/>
</dbReference>
<organism evidence="4">
    <name type="scientific">Anisakis simplex</name>
    <name type="common">Herring worm</name>
    <dbReference type="NCBI Taxonomy" id="6269"/>
    <lineage>
        <taxon>Eukaryota</taxon>
        <taxon>Metazoa</taxon>
        <taxon>Ecdysozoa</taxon>
        <taxon>Nematoda</taxon>
        <taxon>Chromadorea</taxon>
        <taxon>Rhabditida</taxon>
        <taxon>Spirurina</taxon>
        <taxon>Ascaridomorpha</taxon>
        <taxon>Ascaridoidea</taxon>
        <taxon>Anisakidae</taxon>
        <taxon>Anisakis</taxon>
        <taxon>Anisakis simplex complex</taxon>
    </lineage>
</organism>
<dbReference type="WBParaSite" id="ASIM_0000817301-mRNA-1">
    <property type="protein sequence ID" value="ASIM_0000817301-mRNA-1"/>
    <property type="gene ID" value="ASIM_0000817301"/>
</dbReference>
<feature type="compositionally biased region" description="Polar residues" evidence="1">
    <location>
        <begin position="26"/>
        <end position="42"/>
    </location>
</feature>